<evidence type="ECO:0000256" key="1">
    <source>
        <dbReference type="ARBA" id="ARBA00022737"/>
    </source>
</evidence>
<dbReference type="InterPro" id="IPR003439">
    <property type="entry name" value="ABC_transporter-like_ATP-bd"/>
</dbReference>
<dbReference type="Proteomes" id="UP000625804">
    <property type="component" value="Unassembled WGS sequence"/>
</dbReference>
<dbReference type="GO" id="GO:0003677">
    <property type="term" value="F:DNA binding"/>
    <property type="evidence" value="ECO:0007669"/>
    <property type="project" value="InterPro"/>
</dbReference>
<dbReference type="PROSITE" id="PS00211">
    <property type="entry name" value="ABC_TRANSPORTER_1"/>
    <property type="match status" value="1"/>
</dbReference>
<dbReference type="InterPro" id="IPR003593">
    <property type="entry name" value="AAA+_ATPase"/>
</dbReference>
<keyword evidence="3 6" id="KW-0067">ATP-binding</keyword>
<dbReference type="PANTHER" id="PTHR42855">
    <property type="entry name" value="ABC TRANSPORTER ATP-BINDING SUBUNIT"/>
    <property type="match status" value="1"/>
</dbReference>
<dbReference type="EMBL" id="JABTTE010000003">
    <property type="protein sequence ID" value="NSL51019.1"/>
    <property type="molecule type" value="Genomic_DNA"/>
</dbReference>
<feature type="domain" description="ABC transporter" evidence="5">
    <location>
        <begin position="319"/>
        <end position="536"/>
    </location>
</feature>
<feature type="domain" description="ABC transporter" evidence="5">
    <location>
        <begin position="4"/>
        <end position="255"/>
    </location>
</feature>
<dbReference type="SMART" id="SM00382">
    <property type="entry name" value="AAA"/>
    <property type="match status" value="2"/>
</dbReference>
<dbReference type="PROSITE" id="PS50893">
    <property type="entry name" value="ABC_TRANSPORTER_2"/>
    <property type="match status" value="2"/>
</dbReference>
<evidence type="ECO:0000259" key="5">
    <source>
        <dbReference type="PROSITE" id="PS50893"/>
    </source>
</evidence>
<dbReference type="RefSeq" id="WP_173730217.1">
    <property type="nucleotide sequence ID" value="NZ_JABTTE010000003.1"/>
</dbReference>
<accession>A0A8J8GC00</accession>
<gene>
    <name evidence="6" type="ORF">HR057_04465</name>
</gene>
<organism evidence="6 7">
    <name type="scientific">Calidifontibacillus erzurumensis</name>
    <dbReference type="NCBI Taxonomy" id="2741433"/>
    <lineage>
        <taxon>Bacteria</taxon>
        <taxon>Bacillati</taxon>
        <taxon>Bacillota</taxon>
        <taxon>Bacilli</taxon>
        <taxon>Bacillales</taxon>
        <taxon>Bacillaceae</taxon>
        <taxon>Calidifontibacillus/Schinkia group</taxon>
        <taxon>Calidifontibacillus</taxon>
    </lineage>
</organism>
<dbReference type="GO" id="GO:0016887">
    <property type="term" value="F:ATP hydrolysis activity"/>
    <property type="evidence" value="ECO:0007669"/>
    <property type="project" value="InterPro"/>
</dbReference>
<name>A0A8J8GC00_9BACI</name>
<dbReference type="InterPro" id="IPR051309">
    <property type="entry name" value="ABCF_ATPase"/>
</dbReference>
<dbReference type="Pfam" id="PF12848">
    <property type="entry name" value="ABC_tran_Xtn"/>
    <property type="match status" value="1"/>
</dbReference>
<dbReference type="FunFam" id="3.40.50.300:FF:000309">
    <property type="entry name" value="ABC transporter ATP-binding protein"/>
    <property type="match status" value="1"/>
</dbReference>
<dbReference type="PANTHER" id="PTHR42855:SF1">
    <property type="entry name" value="ABC TRANSPORTER DOMAIN-CONTAINING PROTEIN"/>
    <property type="match status" value="1"/>
</dbReference>
<dbReference type="GO" id="GO:0005524">
    <property type="term" value="F:ATP binding"/>
    <property type="evidence" value="ECO:0007669"/>
    <property type="project" value="UniProtKB-KW"/>
</dbReference>
<dbReference type="Gene3D" id="1.10.287.380">
    <property type="entry name" value="Valyl-tRNA synthetase, C-terminal domain"/>
    <property type="match status" value="1"/>
</dbReference>
<dbReference type="Gene3D" id="3.40.50.300">
    <property type="entry name" value="P-loop containing nucleotide triphosphate hydrolases"/>
    <property type="match status" value="2"/>
</dbReference>
<dbReference type="CDD" id="cd03221">
    <property type="entry name" value="ABCF_EF-3"/>
    <property type="match status" value="2"/>
</dbReference>
<keyword evidence="2" id="KW-0547">Nucleotide-binding</keyword>
<evidence type="ECO:0000256" key="2">
    <source>
        <dbReference type="ARBA" id="ARBA00022741"/>
    </source>
</evidence>
<comment type="caution">
    <text evidence="6">The sequence shown here is derived from an EMBL/GenBank/DDBJ whole genome shotgun (WGS) entry which is preliminary data.</text>
</comment>
<sequence length="636" mass="73101">MNILSVENLSKSYGDKTLFKDISFHVAEKERIGIIGVNGTGKSTLLKILAGVEPADSGEIIKPKSYRIEYLPQSPEFAGSGTILDEIFYGDTPLIRLLKKYEETVNALDKNPNDKRLLDAFYKVQHEMDAMNAWDASTQAKSILTKLGIEDHAKNVSELSGGQKKRVAIARSLIQPADLLILDEPTNHLDIETIQWLEDFLSRYSGSIILITHDRYFLDHVTNRILEIDQGNLYSYEGNYSSFLEAKAMREEIAAANEEKRQNLLRRELAWIKRGAKARTTKQKARIQRFEQLQNQIGYRPKEELDIAVGGSRLGKKVFEIENITIKYDQQTVIKNFSYIVRPLERIGIVGPNGSGKTSLLNLLAGIDNPDEGTIDVGQTVKIGYYKQDNGDMNQDKRVIDYIKETAQVIKTIDGKEITASQMLERFLFSPAMQYTYIKKLSGGERRRLYLLKILMEAPNVLLLDEPTNDLDIETLTILEDYLEEFPGVVLTVSHDRYFLDKTSDLLFVYEGDGNIRIYYGSYSEYLEEEKRKQELLKKEETEAKEKEVHNKETKPKKLKLSYKEQKEWETIEDKIMQLEEEIADIQKEIAEAGADFSKVQPLYEKEQLLTKELERLMERWETLSELVMEIEKQKG</sequence>
<dbReference type="InterPro" id="IPR032781">
    <property type="entry name" value="ABC_tran_Xtn"/>
</dbReference>
<reference evidence="6" key="1">
    <citation type="submission" date="2020-06" db="EMBL/GenBank/DDBJ databases">
        <title>A novel thermopfilic bacterium from Erzurum, Turkey.</title>
        <authorList>
            <person name="Adiguzel A."/>
            <person name="Ay H."/>
            <person name="Baltaci M.O."/>
        </authorList>
    </citation>
    <scope>NUCLEOTIDE SEQUENCE</scope>
    <source>
        <strain evidence="6">P2</strain>
    </source>
</reference>
<dbReference type="SUPFAM" id="SSF52540">
    <property type="entry name" value="P-loop containing nucleoside triphosphate hydrolases"/>
    <property type="match status" value="2"/>
</dbReference>
<dbReference type="InterPro" id="IPR017871">
    <property type="entry name" value="ABC_transporter-like_CS"/>
</dbReference>
<dbReference type="InterPro" id="IPR027417">
    <property type="entry name" value="P-loop_NTPase"/>
</dbReference>
<keyword evidence="7" id="KW-1185">Reference proteome</keyword>
<keyword evidence="4" id="KW-0175">Coiled coil</keyword>
<proteinExistence type="predicted"/>
<evidence type="ECO:0000313" key="6">
    <source>
        <dbReference type="EMBL" id="NSL51019.1"/>
    </source>
</evidence>
<dbReference type="AlphaFoldDB" id="A0A8J8GC00"/>
<evidence type="ECO:0000256" key="3">
    <source>
        <dbReference type="ARBA" id="ARBA00022840"/>
    </source>
</evidence>
<dbReference type="InterPro" id="IPR037118">
    <property type="entry name" value="Val-tRNA_synth_C_sf"/>
</dbReference>
<feature type="coiled-coil region" evidence="4">
    <location>
        <begin position="523"/>
        <end position="634"/>
    </location>
</feature>
<keyword evidence="1" id="KW-0677">Repeat</keyword>
<dbReference type="FunFam" id="3.40.50.300:FF:000011">
    <property type="entry name" value="Putative ABC transporter ATP-binding component"/>
    <property type="match status" value="1"/>
</dbReference>
<dbReference type="Pfam" id="PF00005">
    <property type="entry name" value="ABC_tran"/>
    <property type="match status" value="2"/>
</dbReference>
<evidence type="ECO:0000313" key="7">
    <source>
        <dbReference type="Proteomes" id="UP000625804"/>
    </source>
</evidence>
<dbReference type="Pfam" id="PF16326">
    <property type="entry name" value="ABC_tran_CTD"/>
    <property type="match status" value="1"/>
</dbReference>
<dbReference type="InterPro" id="IPR032524">
    <property type="entry name" value="ABC_tran_C"/>
</dbReference>
<evidence type="ECO:0000256" key="4">
    <source>
        <dbReference type="SAM" id="Coils"/>
    </source>
</evidence>
<protein>
    <submittedName>
        <fullName evidence="6">ABC-F family ATP-binding cassette domain-containing protein</fullName>
    </submittedName>
</protein>